<name>A0A836C5C6_9CHLO</name>
<dbReference type="Proteomes" id="UP000612055">
    <property type="component" value="Unassembled WGS sequence"/>
</dbReference>
<keyword evidence="2" id="KW-0808">Transferase</keyword>
<dbReference type="SUPFAM" id="SSF56112">
    <property type="entry name" value="Protein kinase-like (PK-like)"/>
    <property type="match status" value="1"/>
</dbReference>
<dbReference type="AlphaFoldDB" id="A0A836C5C6"/>
<keyword evidence="9" id="KW-1185">Reference proteome</keyword>
<evidence type="ECO:0000256" key="1">
    <source>
        <dbReference type="ARBA" id="ARBA00022527"/>
    </source>
</evidence>
<organism evidence="8 9">
    <name type="scientific">Edaphochlamys debaryana</name>
    <dbReference type="NCBI Taxonomy" id="47281"/>
    <lineage>
        <taxon>Eukaryota</taxon>
        <taxon>Viridiplantae</taxon>
        <taxon>Chlorophyta</taxon>
        <taxon>core chlorophytes</taxon>
        <taxon>Chlorophyceae</taxon>
        <taxon>CS clade</taxon>
        <taxon>Chlamydomonadales</taxon>
        <taxon>Chlamydomonadales incertae sedis</taxon>
        <taxon>Edaphochlamys</taxon>
    </lineage>
</organism>
<dbReference type="Gene3D" id="3.30.200.20">
    <property type="entry name" value="Phosphorylase Kinase, domain 1"/>
    <property type="match status" value="1"/>
</dbReference>
<feature type="compositionally biased region" description="Low complexity" evidence="6">
    <location>
        <begin position="410"/>
        <end position="445"/>
    </location>
</feature>
<dbReference type="OrthoDB" id="547979at2759"/>
<protein>
    <recommendedName>
        <fullName evidence="7">Protein kinase domain-containing protein</fullName>
    </recommendedName>
</protein>
<feature type="domain" description="Protein kinase" evidence="7">
    <location>
        <begin position="1"/>
        <end position="256"/>
    </location>
</feature>
<feature type="region of interest" description="Disordered" evidence="6">
    <location>
        <begin position="1094"/>
        <end position="1176"/>
    </location>
</feature>
<dbReference type="GO" id="GO:0004674">
    <property type="term" value="F:protein serine/threonine kinase activity"/>
    <property type="evidence" value="ECO:0007669"/>
    <property type="project" value="UniProtKB-KW"/>
</dbReference>
<dbReference type="EMBL" id="JAEHOE010000006">
    <property type="protein sequence ID" value="KAG2499704.1"/>
    <property type="molecule type" value="Genomic_DNA"/>
</dbReference>
<evidence type="ECO:0000256" key="4">
    <source>
        <dbReference type="ARBA" id="ARBA00022777"/>
    </source>
</evidence>
<keyword evidence="4" id="KW-0418">Kinase</keyword>
<dbReference type="GO" id="GO:0005524">
    <property type="term" value="F:ATP binding"/>
    <property type="evidence" value="ECO:0007669"/>
    <property type="project" value="UniProtKB-KW"/>
</dbReference>
<dbReference type="InterPro" id="IPR008271">
    <property type="entry name" value="Ser/Thr_kinase_AS"/>
</dbReference>
<dbReference type="SMART" id="SM00220">
    <property type="entry name" value="S_TKc"/>
    <property type="match status" value="1"/>
</dbReference>
<proteinExistence type="predicted"/>
<dbReference type="InterPro" id="IPR000719">
    <property type="entry name" value="Prot_kinase_dom"/>
</dbReference>
<dbReference type="InterPro" id="IPR011009">
    <property type="entry name" value="Kinase-like_dom_sf"/>
</dbReference>
<accession>A0A836C5C6</accession>
<evidence type="ECO:0000256" key="2">
    <source>
        <dbReference type="ARBA" id="ARBA00022679"/>
    </source>
</evidence>
<dbReference type="FunFam" id="1.10.510.10:FF:000624">
    <property type="entry name" value="Mitogen-activated protein kinase"/>
    <property type="match status" value="1"/>
</dbReference>
<comment type="caution">
    <text evidence="8">The sequence shown here is derived from an EMBL/GenBank/DDBJ whole genome shotgun (WGS) entry which is preliminary data.</text>
</comment>
<feature type="region of interest" description="Disordered" evidence="6">
    <location>
        <begin position="410"/>
        <end position="459"/>
    </location>
</feature>
<feature type="compositionally biased region" description="Low complexity" evidence="6">
    <location>
        <begin position="293"/>
        <end position="315"/>
    </location>
</feature>
<evidence type="ECO:0000313" key="9">
    <source>
        <dbReference type="Proteomes" id="UP000612055"/>
    </source>
</evidence>
<feature type="compositionally biased region" description="Low complexity" evidence="6">
    <location>
        <begin position="965"/>
        <end position="974"/>
    </location>
</feature>
<feature type="region of interest" description="Disordered" evidence="6">
    <location>
        <begin position="293"/>
        <end position="345"/>
    </location>
</feature>
<evidence type="ECO:0000256" key="6">
    <source>
        <dbReference type="SAM" id="MobiDB-lite"/>
    </source>
</evidence>
<dbReference type="PROSITE" id="PS00108">
    <property type="entry name" value="PROTEIN_KINASE_ST"/>
    <property type="match status" value="1"/>
</dbReference>
<keyword evidence="1" id="KW-0723">Serine/threonine-protein kinase</keyword>
<sequence length="1271" mass="126764">MRIALREVQVLSSLSHVNIVKLHKAFRTPSGRVCMVFGYGGTSGQQLIETGHTFGLPPPLLKRLAFQLVHSLRYLHANKVLHRDVKPANVLVDSDGVLRLCDFGFARYVSDGAPDPAVRGSERLTPYVVTRWYRAPEVLIGMPYGPAADIWSLGVTLAELATGEPLLPGESSLDQLCRIVAATGPLPGRMAAYLSRELRATPGLQPPRTWPANSGSLRSRLGGRLPAPLLELLVACLQQDPNNRPSAAELLKMPYFMDAPRMFAGTPLEPHYPECAAAAAAVRISASPAAAAATTPAQPTAEAPAAAAATVQPEAMSVDASEEPAPPPAAAAKPAPAKRHVPLSRRYGGFGDHNAIYPTRRSDASSLSISINGGGAANSGCNDAASGAAATRPRAAAAAAVASTILAAAAKPASDSSGGSSSDATSASGSMSLSTADTSTRHTTTMGMSRMGSVDPRATQESNITVSITPASSLGSTASGAMAAAVDVSEDGRGAACGGREVVAAAAVVPTGDARDSAAGNDGCRQEAIESVRGGSAAAEALARAVAVAAVTITAPAAFVTNVPRPADGASVFSTAAAATSLQHSSSWRQGSMNRRVAPAAASAAVAASLAATQAPAAAATAVAAATIEFPDSGRRDAAFRAMASSSALFSGPAAVGHERAMAAAAAAAADAPSGAVAPPSAMRAPKSRVTDSGYVGNQSPALRVPVLWPLQPQYGEYGSFLNGAPAAAAATATAAAGANPTGLTRAEAVDAASSSAPLWTLPRGSVVAGAGVSEPQRATAETDMGMARPHRMPPPMDRAVSCGNAAAGMRLEPPESTASCSRHSGIGGREFGMNADGYALGDAGASSGASSRQLPPALPGSAVPMGQSFNGGMSTSTTARWLDSAMGSANARSANAAAANAATANGYSENDACCGTTAHFSVGWLQSTSPDLGGGNSITSPAARAAMLASGGSSAPGEKGKAGGAAAPSSRRSGCGGGQSAGAAGDGARVPLGSTGSFGPGPAPHWMLRRMSGHHSAPQCEPGATPGDNGPIGLWSPGADSFENFDSRHNCALLMAQGAIQPGSSAASTGNGMSVVTPSAAGGCMQSLPIAPRPGQGAGSMPSHPPPVAAVGSRRSSTGPYGGSPRAQSLLRPVAEEAPWQHRMSSDGGSAFSGALANKAAHDASTGEQARASFEQPGGVAAAGVAPELAATAVVTPPSGLPRIRSHSQQGARATPPALVESAEGKGAVQAGARASLPGGGRAGHGSEKVSKTSASWVKRGRRWLQKLLS</sequence>
<dbReference type="PROSITE" id="PS50011">
    <property type="entry name" value="PROTEIN_KINASE_DOM"/>
    <property type="match status" value="1"/>
</dbReference>
<dbReference type="Gene3D" id="1.10.510.10">
    <property type="entry name" value="Transferase(Phosphotransferase) domain 1"/>
    <property type="match status" value="1"/>
</dbReference>
<feature type="compositionally biased region" description="Low complexity" evidence="6">
    <location>
        <begin position="674"/>
        <end position="683"/>
    </location>
</feature>
<evidence type="ECO:0000313" key="8">
    <source>
        <dbReference type="EMBL" id="KAG2499704.1"/>
    </source>
</evidence>
<dbReference type="Pfam" id="PF00069">
    <property type="entry name" value="Pkinase"/>
    <property type="match status" value="1"/>
</dbReference>
<evidence type="ECO:0000256" key="5">
    <source>
        <dbReference type="ARBA" id="ARBA00022840"/>
    </source>
</evidence>
<dbReference type="PANTHER" id="PTHR24055">
    <property type="entry name" value="MITOGEN-ACTIVATED PROTEIN KINASE"/>
    <property type="match status" value="1"/>
</dbReference>
<gene>
    <name evidence="8" type="ORF">HYH03_002639</name>
</gene>
<reference evidence="8" key="1">
    <citation type="journal article" date="2020" name="bioRxiv">
        <title>Comparative genomics of Chlamydomonas.</title>
        <authorList>
            <person name="Craig R.J."/>
            <person name="Hasan A.R."/>
            <person name="Ness R.W."/>
            <person name="Keightley P.D."/>
        </authorList>
    </citation>
    <scope>NUCLEOTIDE SEQUENCE</scope>
    <source>
        <strain evidence="8">CCAP 11/70</strain>
    </source>
</reference>
<feature type="region of interest" description="Disordered" evidence="6">
    <location>
        <begin position="674"/>
        <end position="695"/>
    </location>
</feature>
<keyword evidence="3" id="KW-0547">Nucleotide-binding</keyword>
<evidence type="ECO:0000256" key="3">
    <source>
        <dbReference type="ARBA" id="ARBA00022741"/>
    </source>
</evidence>
<feature type="region of interest" description="Disordered" evidence="6">
    <location>
        <begin position="1198"/>
        <end position="1258"/>
    </location>
</feature>
<keyword evidence="5" id="KW-0067">ATP-binding</keyword>
<feature type="region of interest" description="Disordered" evidence="6">
    <location>
        <begin position="772"/>
        <end position="791"/>
    </location>
</feature>
<dbReference type="InterPro" id="IPR050117">
    <property type="entry name" value="MAPK"/>
</dbReference>
<evidence type="ECO:0000259" key="7">
    <source>
        <dbReference type="PROSITE" id="PS50011"/>
    </source>
</evidence>
<feature type="region of interest" description="Disordered" evidence="6">
    <location>
        <begin position="950"/>
        <end position="1034"/>
    </location>
</feature>